<evidence type="ECO:0000256" key="3">
    <source>
        <dbReference type="ARBA" id="ARBA00022989"/>
    </source>
</evidence>
<dbReference type="InterPro" id="IPR005828">
    <property type="entry name" value="MFS_sugar_transport-like"/>
</dbReference>
<dbReference type="GO" id="GO:0022857">
    <property type="term" value="F:transmembrane transporter activity"/>
    <property type="evidence" value="ECO:0007669"/>
    <property type="project" value="InterPro"/>
</dbReference>
<dbReference type="EMBL" id="JAAWWB010000032">
    <property type="protein sequence ID" value="KAG6743724.1"/>
    <property type="molecule type" value="Genomic_DNA"/>
</dbReference>
<evidence type="ECO:0000313" key="8">
    <source>
        <dbReference type="Proteomes" id="UP000886885"/>
    </source>
</evidence>
<feature type="transmembrane region" description="Helical" evidence="5">
    <location>
        <begin position="127"/>
        <end position="148"/>
    </location>
</feature>
<name>A0A8X8C8P6_POPTO</name>
<dbReference type="AlphaFoldDB" id="A0A8X8C8P6"/>
<organism evidence="7 8">
    <name type="scientific">Populus tomentosa</name>
    <name type="common">Chinese white poplar</name>
    <dbReference type="NCBI Taxonomy" id="118781"/>
    <lineage>
        <taxon>Eukaryota</taxon>
        <taxon>Viridiplantae</taxon>
        <taxon>Streptophyta</taxon>
        <taxon>Embryophyta</taxon>
        <taxon>Tracheophyta</taxon>
        <taxon>Spermatophyta</taxon>
        <taxon>Magnoliopsida</taxon>
        <taxon>eudicotyledons</taxon>
        <taxon>Gunneridae</taxon>
        <taxon>Pentapetalae</taxon>
        <taxon>rosids</taxon>
        <taxon>fabids</taxon>
        <taxon>Malpighiales</taxon>
        <taxon>Salicaceae</taxon>
        <taxon>Saliceae</taxon>
        <taxon>Populus</taxon>
    </lineage>
</organism>
<keyword evidence="2 5" id="KW-0812">Transmembrane</keyword>
<dbReference type="PROSITE" id="PS50850">
    <property type="entry name" value="MFS"/>
    <property type="match status" value="1"/>
</dbReference>
<evidence type="ECO:0000256" key="1">
    <source>
        <dbReference type="ARBA" id="ARBA00004141"/>
    </source>
</evidence>
<keyword evidence="8" id="KW-1185">Reference proteome</keyword>
<keyword evidence="4 5" id="KW-0472">Membrane</keyword>
<dbReference type="GO" id="GO:0016020">
    <property type="term" value="C:membrane"/>
    <property type="evidence" value="ECO:0007669"/>
    <property type="project" value="UniProtKB-SubCell"/>
</dbReference>
<dbReference type="InterPro" id="IPR020846">
    <property type="entry name" value="MFS_dom"/>
</dbReference>
<dbReference type="Pfam" id="PF00083">
    <property type="entry name" value="Sugar_tr"/>
    <property type="match status" value="1"/>
</dbReference>
<feature type="transmembrane region" description="Helical" evidence="5">
    <location>
        <begin position="95"/>
        <end position="115"/>
    </location>
</feature>
<reference evidence="7" key="1">
    <citation type="journal article" date="2020" name="bioRxiv">
        <title>Hybrid origin of Populus tomentosa Carr. identified through genome sequencing and phylogenomic analysis.</title>
        <authorList>
            <person name="An X."/>
            <person name="Gao K."/>
            <person name="Chen Z."/>
            <person name="Li J."/>
            <person name="Yang X."/>
            <person name="Yang X."/>
            <person name="Zhou J."/>
            <person name="Guo T."/>
            <person name="Zhao T."/>
            <person name="Huang S."/>
            <person name="Miao D."/>
            <person name="Khan W.U."/>
            <person name="Rao P."/>
            <person name="Ye M."/>
            <person name="Lei B."/>
            <person name="Liao W."/>
            <person name="Wang J."/>
            <person name="Ji L."/>
            <person name="Li Y."/>
            <person name="Guo B."/>
            <person name="Mustafa N.S."/>
            <person name="Li S."/>
            <person name="Yun Q."/>
            <person name="Keller S.R."/>
            <person name="Mao J."/>
            <person name="Zhang R."/>
            <person name="Strauss S.H."/>
        </authorList>
    </citation>
    <scope>NUCLEOTIDE SEQUENCE</scope>
    <source>
        <strain evidence="7">GM15</strain>
        <tissue evidence="7">Leaf</tissue>
    </source>
</reference>
<evidence type="ECO:0000259" key="6">
    <source>
        <dbReference type="PROSITE" id="PS50850"/>
    </source>
</evidence>
<accession>A0A8X8C8P6</accession>
<proteinExistence type="predicted"/>
<evidence type="ECO:0000256" key="5">
    <source>
        <dbReference type="SAM" id="Phobius"/>
    </source>
</evidence>
<evidence type="ECO:0000256" key="2">
    <source>
        <dbReference type="ARBA" id="ARBA00022692"/>
    </source>
</evidence>
<dbReference type="PANTHER" id="PTHR24064">
    <property type="entry name" value="SOLUTE CARRIER FAMILY 22 MEMBER"/>
    <property type="match status" value="1"/>
</dbReference>
<sequence length="174" mass="18743">MADSSPLLPPFLLAEPETSDVDEPQASLDSVVERTFISVYADSEPAWHCINNGICNSCANICDLSKSSWAWNGHTYKTIISDWDLECASSFIKGLPASSFFLGCLLGGFVLGTLADTSLGRKNLPTLSCLTMSIASLMTIFSTNVWIYSAFRFLSEFGRAAIGATALVLAPEKV</sequence>
<evidence type="ECO:0000256" key="4">
    <source>
        <dbReference type="ARBA" id="ARBA00023136"/>
    </source>
</evidence>
<dbReference type="OrthoDB" id="5296287at2759"/>
<gene>
    <name evidence="7" type="ORF">POTOM_052425</name>
</gene>
<evidence type="ECO:0000313" key="7">
    <source>
        <dbReference type="EMBL" id="KAG6743724.1"/>
    </source>
</evidence>
<dbReference type="Proteomes" id="UP000886885">
    <property type="component" value="Chromosome 16D"/>
</dbReference>
<comment type="caution">
    <text evidence="7">The sequence shown here is derived from an EMBL/GenBank/DDBJ whole genome shotgun (WGS) entry which is preliminary data.</text>
</comment>
<comment type="subcellular location">
    <subcellularLocation>
        <location evidence="1">Membrane</location>
        <topology evidence="1">Multi-pass membrane protein</topology>
    </subcellularLocation>
</comment>
<protein>
    <recommendedName>
        <fullName evidence="6">Major facilitator superfamily (MFS) profile domain-containing protein</fullName>
    </recommendedName>
</protein>
<keyword evidence="3 5" id="KW-1133">Transmembrane helix</keyword>
<feature type="domain" description="Major facilitator superfamily (MFS) profile" evidence="6">
    <location>
        <begin position="1"/>
        <end position="174"/>
    </location>
</feature>